<feature type="transmembrane region" description="Helical" evidence="1">
    <location>
        <begin position="129"/>
        <end position="147"/>
    </location>
</feature>
<dbReference type="Pfam" id="PF10027">
    <property type="entry name" value="DUF2269"/>
    <property type="match status" value="1"/>
</dbReference>
<evidence type="ECO:0000256" key="1">
    <source>
        <dbReference type="SAM" id="Phobius"/>
    </source>
</evidence>
<comment type="caution">
    <text evidence="2">The sequence shown here is derived from an EMBL/GenBank/DDBJ whole genome shotgun (WGS) entry which is preliminary data.</text>
</comment>
<feature type="transmembrane region" description="Helical" evidence="1">
    <location>
        <begin position="50"/>
        <end position="69"/>
    </location>
</feature>
<reference evidence="2" key="1">
    <citation type="journal article" date="2021" name="PeerJ">
        <title>Extensive microbial diversity within the chicken gut microbiome revealed by metagenomics and culture.</title>
        <authorList>
            <person name="Gilroy R."/>
            <person name="Ravi A."/>
            <person name="Getino M."/>
            <person name="Pursley I."/>
            <person name="Horton D.L."/>
            <person name="Alikhan N.F."/>
            <person name="Baker D."/>
            <person name="Gharbi K."/>
            <person name="Hall N."/>
            <person name="Watson M."/>
            <person name="Adriaenssens E.M."/>
            <person name="Foster-Nyarko E."/>
            <person name="Jarju S."/>
            <person name="Secka A."/>
            <person name="Antonio M."/>
            <person name="Oren A."/>
            <person name="Chaudhuri R.R."/>
            <person name="La Ragione R."/>
            <person name="Hildebrand F."/>
            <person name="Pallen M.J."/>
        </authorList>
    </citation>
    <scope>NUCLEOTIDE SEQUENCE</scope>
    <source>
        <strain evidence="2">CHK169-2315</strain>
    </source>
</reference>
<dbReference type="EMBL" id="DXHX01000131">
    <property type="protein sequence ID" value="HIV75270.1"/>
    <property type="molecule type" value="Genomic_DNA"/>
</dbReference>
<organism evidence="2 3">
    <name type="scientific">Candidatus Pseudogracilibacillus intestinigallinarum</name>
    <dbReference type="NCBI Taxonomy" id="2838742"/>
    <lineage>
        <taxon>Bacteria</taxon>
        <taxon>Bacillati</taxon>
        <taxon>Bacillota</taxon>
        <taxon>Bacilli</taxon>
        <taxon>Bacillales</taxon>
        <taxon>Bacillaceae</taxon>
        <taxon>Pseudogracilibacillus</taxon>
    </lineage>
</organism>
<reference evidence="2" key="2">
    <citation type="submission" date="2021-04" db="EMBL/GenBank/DDBJ databases">
        <authorList>
            <person name="Gilroy R."/>
        </authorList>
    </citation>
    <scope>NUCLEOTIDE SEQUENCE</scope>
    <source>
        <strain evidence="2">CHK169-2315</strain>
    </source>
</reference>
<dbReference type="AlphaFoldDB" id="A0A9D1PMR6"/>
<feature type="transmembrane region" description="Helical" evidence="1">
    <location>
        <begin position="6"/>
        <end position="29"/>
    </location>
</feature>
<dbReference type="Proteomes" id="UP000823937">
    <property type="component" value="Unassembled WGS sequence"/>
</dbReference>
<keyword evidence="1" id="KW-1133">Transmembrane helix</keyword>
<accession>A0A9D1PMR6</accession>
<gene>
    <name evidence="2" type="ORF">H9895_09350</name>
</gene>
<name>A0A9D1PMR6_9BACI</name>
<proteinExistence type="predicted"/>
<sequence length="150" mass="17179">MSLYDLLVIIHVFAAILGLGPGFVMIYIVTNAKDMRQLRHAYHIRNRIHHFVMVGGTLLLLTGLGMGIMNPYLFSQYWFLISLVLFLVALAAGPLVLSPRAKPIKEILADDRIQEIPDTYEVLAKELFFYERMTNIIFLIIILLMITKPF</sequence>
<dbReference type="InterPro" id="IPR018729">
    <property type="entry name" value="DUF2269_transmembrane"/>
</dbReference>
<keyword evidence="1" id="KW-0472">Membrane</keyword>
<protein>
    <submittedName>
        <fullName evidence="2">DUF2269 domain-containing protein</fullName>
    </submittedName>
</protein>
<feature type="transmembrane region" description="Helical" evidence="1">
    <location>
        <begin position="75"/>
        <end position="97"/>
    </location>
</feature>
<evidence type="ECO:0000313" key="3">
    <source>
        <dbReference type="Proteomes" id="UP000823937"/>
    </source>
</evidence>
<keyword evidence="1" id="KW-0812">Transmembrane</keyword>
<evidence type="ECO:0000313" key="2">
    <source>
        <dbReference type="EMBL" id="HIV75270.1"/>
    </source>
</evidence>